<organism evidence="1 2">
    <name type="scientific">Candidatus Nitrosopumilus sediminis</name>
    <dbReference type="NCBI Taxonomy" id="1229909"/>
    <lineage>
        <taxon>Archaea</taxon>
        <taxon>Nitrososphaerota</taxon>
        <taxon>Nitrososphaeria</taxon>
        <taxon>Nitrosopumilales</taxon>
        <taxon>Nitrosopumilaceae</taxon>
        <taxon>Nitrosopumilus</taxon>
    </lineage>
</organism>
<evidence type="ECO:0000313" key="1">
    <source>
        <dbReference type="EMBL" id="AFS81912.1"/>
    </source>
</evidence>
<dbReference type="STRING" id="1229909.NSED_00500"/>
<dbReference type="KEGG" id="nir:NSED_00500"/>
<accession>K0BA48</accession>
<reference evidence="1 2" key="1">
    <citation type="journal article" date="2012" name="J. Bacteriol.">
        <title>Draft Genome Sequence of an Ammonia-Oxidizing Archaeon, "Candidatus Nitrosopumilus sediminis" AR2, from Svalbard in the Arctic Circle.</title>
        <authorList>
            <person name="Park S.J."/>
            <person name="Kim J.G."/>
            <person name="Jung M.Y."/>
            <person name="Kim S.J."/>
            <person name="Cha I.T."/>
            <person name="Ghai R."/>
            <person name="Martin-Cuadrado A.B."/>
            <person name="Rodriguez-Valera F."/>
            <person name="Rhee S.K."/>
        </authorList>
    </citation>
    <scope>NUCLEOTIDE SEQUENCE [LARGE SCALE GENOMIC DNA]</scope>
    <source>
        <strain evidence="1 2">AR2</strain>
    </source>
</reference>
<dbReference type="EMBL" id="CP003843">
    <property type="protein sequence ID" value="AFS81912.1"/>
    <property type="molecule type" value="Genomic_DNA"/>
</dbReference>
<sequence length="74" mass="8802">MHEKNLAAIKRTSIMIFRRIIFHVRKKSHYVCANQAKVSIPSSGPRKMKRGKILQKHIENLWSEWAYPEEEPEE</sequence>
<dbReference type="AlphaFoldDB" id="K0BA48"/>
<gene>
    <name evidence="1" type="ORF">NSED_00500</name>
</gene>
<evidence type="ECO:0000313" key="2">
    <source>
        <dbReference type="Proteomes" id="UP000006100"/>
    </source>
</evidence>
<keyword evidence="2" id="KW-1185">Reference proteome</keyword>
<protein>
    <submittedName>
        <fullName evidence="1">Uncharacterized protein</fullName>
    </submittedName>
</protein>
<proteinExistence type="predicted"/>
<dbReference type="Proteomes" id="UP000006100">
    <property type="component" value="Chromosome"/>
</dbReference>
<name>K0BA48_9ARCH</name>
<dbReference type="HOGENOM" id="CLU_2678676_0_0_2"/>
<dbReference type="PATRIC" id="fig|1229909.8.peg.107"/>